<dbReference type="GO" id="GO:0003726">
    <property type="term" value="F:double-stranded RNA adenosine deaminase activity"/>
    <property type="evidence" value="ECO:0007669"/>
    <property type="project" value="TreeGrafter"/>
</dbReference>
<dbReference type="GO" id="GO:0006396">
    <property type="term" value="P:RNA processing"/>
    <property type="evidence" value="ECO:0007669"/>
    <property type="project" value="InterPro"/>
</dbReference>
<dbReference type="PROSITE" id="PS50137">
    <property type="entry name" value="DS_RBD"/>
    <property type="match status" value="2"/>
</dbReference>
<dbReference type="PANTHER" id="PTHR10910">
    <property type="entry name" value="EUKARYOTE SPECIFIC DSRNA BINDING PROTEIN"/>
    <property type="match status" value="1"/>
</dbReference>
<dbReference type="SMART" id="SM00552">
    <property type="entry name" value="ADEAMc"/>
    <property type="match status" value="1"/>
</dbReference>
<dbReference type="GO" id="GO:0008251">
    <property type="term" value="F:tRNA-specific adenosine deaminase activity"/>
    <property type="evidence" value="ECO:0007669"/>
    <property type="project" value="TreeGrafter"/>
</dbReference>
<feature type="domain" description="DRBM" evidence="3">
    <location>
        <begin position="247"/>
        <end position="284"/>
    </location>
</feature>
<evidence type="ECO:0000256" key="2">
    <source>
        <dbReference type="SAM" id="MobiDB-lite"/>
    </source>
</evidence>
<dbReference type="PANTHER" id="PTHR10910:SF17">
    <property type="entry name" value="DOUBLE-STRANDED RNA-SPECIFIC EDITASE B2"/>
    <property type="match status" value="1"/>
</dbReference>
<dbReference type="PROSITE" id="PS50141">
    <property type="entry name" value="A_DEAMIN_EDITASE"/>
    <property type="match status" value="1"/>
</dbReference>
<dbReference type="Pfam" id="PF00035">
    <property type="entry name" value="dsrm"/>
    <property type="match status" value="2"/>
</dbReference>
<accession>A0A5C6P4L6</accession>
<evidence type="ECO:0000256" key="1">
    <source>
        <dbReference type="PROSITE-ProRule" id="PRU00266"/>
    </source>
</evidence>
<keyword evidence="6" id="KW-1185">Reference proteome</keyword>
<feature type="domain" description="DRBM" evidence="3">
    <location>
        <begin position="81"/>
        <end position="147"/>
    </location>
</feature>
<dbReference type="InterPro" id="IPR002466">
    <property type="entry name" value="A_deamin"/>
</dbReference>
<dbReference type="AlphaFoldDB" id="A0A5C6P4L6"/>
<dbReference type="SUPFAM" id="SSF54768">
    <property type="entry name" value="dsRNA-binding domain-like"/>
    <property type="match status" value="2"/>
</dbReference>
<dbReference type="GO" id="GO:0005730">
    <property type="term" value="C:nucleolus"/>
    <property type="evidence" value="ECO:0007669"/>
    <property type="project" value="TreeGrafter"/>
</dbReference>
<dbReference type="GO" id="GO:0003725">
    <property type="term" value="F:double-stranded RNA binding"/>
    <property type="evidence" value="ECO:0007669"/>
    <property type="project" value="TreeGrafter"/>
</dbReference>
<feature type="region of interest" description="Disordered" evidence="2">
    <location>
        <begin position="1"/>
        <end position="41"/>
    </location>
</feature>
<feature type="region of interest" description="Disordered" evidence="2">
    <location>
        <begin position="512"/>
        <end position="533"/>
    </location>
</feature>
<proteinExistence type="predicted"/>
<dbReference type="GO" id="GO:0005737">
    <property type="term" value="C:cytoplasm"/>
    <property type="evidence" value="ECO:0007669"/>
    <property type="project" value="TreeGrafter"/>
</dbReference>
<dbReference type="Pfam" id="PF02137">
    <property type="entry name" value="A_deamin"/>
    <property type="match status" value="1"/>
</dbReference>
<sequence>MHEPSTGQDDLFSTLFGPANEREAPASSAEDVDDSSVSSVDRQVVFLQKGPDCVKRNQEEGPDRGLHQTQASCRSSAWAVTQKNALVHLNELRPGLRYDITARRGPLHAPLFSVGVEVNGVHFEGRGPTVKQAKLRAAEGALRSFIQFPNTSQALATVGNLSSTFTDFTADQEDPGGLLTEAEAPGWGDSHQCWNQGQRVRVTLVSSTRQKPGALLGPRSPVVMLNKLRPGLRYTCLTDRAHRRPTRRFIMVVRVEGKVFEGCGRSKRAAKAQAAAAALGSIYNIGLGPQKKIMGLQGNTSKNQLPQVFAESIFHLVREKYSQLTDGRASASRGRHRFLAGIVMTRGEWRRNDQNQNQGLKALAGPGRGRSSSPDLGSSLVLRAGLDLRSARVVSLATGTRCPGRAGARDRAGTLSDCHAEVISRRALLRFLYWQLELLLRDPADCQEESIFTPNTGGGCRLRDGVLFHMFVSSSPCGDARLNCPYESRAAHPSRKFHCHLRVKVDGGEGTLPITARTGDQRGSEEAPGRPLGSMSCTDKLAKWSVVGLQGALLSHLIEPVYLHSLTVGTLSHTGHLSRAMARRLAPVRQQLFPYRRQQLLLGCLSSREVRPAGRSPNISTNWSYGDGGLEEVNTSTGWRADTRKPSRLCRLALFVRWQQLQQQLNGAGAAQASYSGWKGAAGRYRRMMQNFISALQDGGLGTWLQKPPELGHFYCSQD</sequence>
<reference evidence="5 6" key="1">
    <citation type="submission" date="2019-04" db="EMBL/GenBank/DDBJ databases">
        <title>Chromosome genome assembly for Takifugu flavidus.</title>
        <authorList>
            <person name="Xiao S."/>
        </authorList>
    </citation>
    <scope>NUCLEOTIDE SEQUENCE [LARGE SCALE GENOMIC DNA]</scope>
    <source>
        <strain evidence="5">HTHZ2018</strain>
        <tissue evidence="5">Muscle</tissue>
    </source>
</reference>
<comment type="caution">
    <text evidence="5">The sequence shown here is derived from an EMBL/GenBank/DDBJ whole genome shotgun (WGS) entry which is preliminary data.</text>
</comment>
<dbReference type="Gene3D" id="3.30.160.20">
    <property type="match status" value="2"/>
</dbReference>
<evidence type="ECO:0000259" key="3">
    <source>
        <dbReference type="PROSITE" id="PS50137"/>
    </source>
</evidence>
<feature type="compositionally biased region" description="Basic and acidic residues" evidence="2">
    <location>
        <begin position="519"/>
        <end position="528"/>
    </location>
</feature>
<feature type="domain" description="A to I editase" evidence="4">
    <location>
        <begin position="395"/>
        <end position="714"/>
    </location>
</feature>
<evidence type="ECO:0000259" key="4">
    <source>
        <dbReference type="PROSITE" id="PS50141"/>
    </source>
</evidence>
<organism evidence="5 6">
    <name type="scientific">Takifugu flavidus</name>
    <name type="common">sansaifugu</name>
    <dbReference type="NCBI Taxonomy" id="433684"/>
    <lineage>
        <taxon>Eukaryota</taxon>
        <taxon>Metazoa</taxon>
        <taxon>Chordata</taxon>
        <taxon>Craniata</taxon>
        <taxon>Vertebrata</taxon>
        <taxon>Euteleostomi</taxon>
        <taxon>Actinopterygii</taxon>
        <taxon>Neopterygii</taxon>
        <taxon>Teleostei</taxon>
        <taxon>Neoteleostei</taxon>
        <taxon>Acanthomorphata</taxon>
        <taxon>Eupercaria</taxon>
        <taxon>Tetraodontiformes</taxon>
        <taxon>Tetradontoidea</taxon>
        <taxon>Tetraodontidae</taxon>
        <taxon>Takifugu</taxon>
    </lineage>
</organism>
<dbReference type="InterPro" id="IPR014720">
    <property type="entry name" value="dsRBD_dom"/>
</dbReference>
<dbReference type="FunFam" id="3.30.160.20:FF:000009">
    <property type="entry name" value="Adenosine deaminase RNA-specific B2 (inactive)"/>
    <property type="match status" value="1"/>
</dbReference>
<evidence type="ECO:0000313" key="5">
    <source>
        <dbReference type="EMBL" id="TWW73067.1"/>
    </source>
</evidence>
<dbReference type="EMBL" id="RHFK02000007">
    <property type="protein sequence ID" value="TWW73067.1"/>
    <property type="molecule type" value="Genomic_DNA"/>
</dbReference>
<dbReference type="SMART" id="SM00358">
    <property type="entry name" value="DSRM"/>
    <property type="match status" value="2"/>
</dbReference>
<gene>
    <name evidence="5" type="ORF">D4764_15G0004610</name>
</gene>
<evidence type="ECO:0000313" key="6">
    <source>
        <dbReference type="Proteomes" id="UP000324091"/>
    </source>
</evidence>
<dbReference type="GO" id="GO:0006382">
    <property type="term" value="P:adenosine to inosine editing"/>
    <property type="evidence" value="ECO:0007669"/>
    <property type="project" value="TreeGrafter"/>
</dbReference>
<name>A0A5C6P4L6_9TELE</name>
<protein>
    <submittedName>
        <fullName evidence="5">Double-stranded RNA-specific editase B2</fullName>
    </submittedName>
</protein>
<dbReference type="Proteomes" id="UP000324091">
    <property type="component" value="Chromosome 15"/>
</dbReference>
<feature type="region of interest" description="Disordered" evidence="2">
    <location>
        <begin position="350"/>
        <end position="375"/>
    </location>
</feature>
<keyword evidence="1" id="KW-0694">RNA-binding</keyword>